<gene>
    <name evidence="1" type="ORF">RRG08_061365</name>
</gene>
<name>A0AAE1AF69_9GAST</name>
<sequence>MTRAKSQYMPGDWYRVCPAIIKPDSTTWAGLVVSSTISVCQDVLVKGWGRHGGAHVSRELSWHHGRDSVSLIDARYMEGDWAEARGANQIKQSAGVLSSFCSVKLGDHPGAATSPYQRLALPLCPIMVHTDAWEILPSVRLSDLFPVNYSGRLTGSLVRDGRECPLVWSFAHLSPAVVDTGQ</sequence>
<evidence type="ECO:0000313" key="1">
    <source>
        <dbReference type="EMBL" id="KAK3786814.1"/>
    </source>
</evidence>
<proteinExistence type="predicted"/>
<organism evidence="1 2">
    <name type="scientific">Elysia crispata</name>
    <name type="common">lettuce slug</name>
    <dbReference type="NCBI Taxonomy" id="231223"/>
    <lineage>
        <taxon>Eukaryota</taxon>
        <taxon>Metazoa</taxon>
        <taxon>Spiralia</taxon>
        <taxon>Lophotrochozoa</taxon>
        <taxon>Mollusca</taxon>
        <taxon>Gastropoda</taxon>
        <taxon>Heterobranchia</taxon>
        <taxon>Euthyneura</taxon>
        <taxon>Panpulmonata</taxon>
        <taxon>Sacoglossa</taxon>
        <taxon>Placobranchoidea</taxon>
        <taxon>Plakobranchidae</taxon>
        <taxon>Elysia</taxon>
    </lineage>
</organism>
<evidence type="ECO:0000313" key="2">
    <source>
        <dbReference type="Proteomes" id="UP001283361"/>
    </source>
</evidence>
<keyword evidence="2" id="KW-1185">Reference proteome</keyword>
<dbReference type="AlphaFoldDB" id="A0AAE1AF69"/>
<reference evidence="1" key="1">
    <citation type="journal article" date="2023" name="G3 (Bethesda)">
        <title>A reference genome for the long-term kleptoplast-retaining sea slug Elysia crispata morphotype clarki.</title>
        <authorList>
            <person name="Eastman K.E."/>
            <person name="Pendleton A.L."/>
            <person name="Shaikh M.A."/>
            <person name="Suttiyut T."/>
            <person name="Ogas R."/>
            <person name="Tomko P."/>
            <person name="Gavelis G."/>
            <person name="Widhalm J.R."/>
            <person name="Wisecaver J.H."/>
        </authorList>
    </citation>
    <scope>NUCLEOTIDE SEQUENCE</scope>
    <source>
        <strain evidence="1">ECLA1</strain>
    </source>
</reference>
<accession>A0AAE1AF69</accession>
<comment type="caution">
    <text evidence="1">The sequence shown here is derived from an EMBL/GenBank/DDBJ whole genome shotgun (WGS) entry which is preliminary data.</text>
</comment>
<protein>
    <submittedName>
        <fullName evidence="1">Uncharacterized protein</fullName>
    </submittedName>
</protein>
<dbReference type="EMBL" id="JAWDGP010001944">
    <property type="protein sequence ID" value="KAK3786814.1"/>
    <property type="molecule type" value="Genomic_DNA"/>
</dbReference>
<dbReference type="Proteomes" id="UP001283361">
    <property type="component" value="Unassembled WGS sequence"/>
</dbReference>